<reference evidence="12" key="1">
    <citation type="journal article" date="2019" name="Sci. Rep.">
        <title>Draft genome of Tanacetum cinerariifolium, the natural source of mosquito coil.</title>
        <authorList>
            <person name="Yamashiro T."/>
            <person name="Shiraishi A."/>
            <person name="Satake H."/>
            <person name="Nakayama K."/>
        </authorList>
    </citation>
    <scope>NUCLEOTIDE SEQUENCE</scope>
</reference>
<dbReference type="Gene3D" id="1.10.340.70">
    <property type="match status" value="1"/>
</dbReference>
<feature type="domain" description="Reverse transcriptase" evidence="9">
    <location>
        <begin position="2"/>
        <end position="98"/>
    </location>
</feature>
<evidence type="ECO:0000259" key="10">
    <source>
        <dbReference type="Pfam" id="PF17919"/>
    </source>
</evidence>
<evidence type="ECO:0000259" key="11">
    <source>
        <dbReference type="Pfam" id="PF17921"/>
    </source>
</evidence>
<dbReference type="GO" id="GO:0008233">
    <property type="term" value="F:peptidase activity"/>
    <property type="evidence" value="ECO:0007669"/>
    <property type="project" value="UniProtKB-KW"/>
</dbReference>
<evidence type="ECO:0000256" key="7">
    <source>
        <dbReference type="ARBA" id="ARBA00022918"/>
    </source>
</evidence>
<dbReference type="Gene3D" id="3.30.420.10">
    <property type="entry name" value="Ribonuclease H-like superfamily/Ribonuclease H"/>
    <property type="match status" value="1"/>
</dbReference>
<dbReference type="GO" id="GO:0006508">
    <property type="term" value="P:proteolysis"/>
    <property type="evidence" value="ECO:0007669"/>
    <property type="project" value="UniProtKB-KW"/>
</dbReference>
<evidence type="ECO:0000256" key="8">
    <source>
        <dbReference type="ARBA" id="ARBA00023268"/>
    </source>
</evidence>
<evidence type="ECO:0000256" key="6">
    <source>
        <dbReference type="ARBA" id="ARBA00022801"/>
    </source>
</evidence>
<keyword evidence="7" id="KW-0695">RNA-directed DNA polymerase</keyword>
<dbReference type="Pfam" id="PF17919">
    <property type="entry name" value="RT_RNaseH_2"/>
    <property type="match status" value="1"/>
</dbReference>
<feature type="domain" description="Reverse transcriptase/retrotransposon-derived protein RNase H-like" evidence="10">
    <location>
        <begin position="104"/>
        <end position="161"/>
    </location>
</feature>
<comment type="caution">
    <text evidence="12">The sequence shown here is derived from an EMBL/GenBank/DDBJ whole genome shotgun (WGS) entry which is preliminary data.</text>
</comment>
<protein>
    <submittedName>
        <fullName evidence="12">Ty3/gypsy retrotransposon protein</fullName>
    </submittedName>
</protein>
<keyword evidence="1" id="KW-0645">Protease</keyword>
<dbReference type="GO" id="GO:0004519">
    <property type="term" value="F:endonuclease activity"/>
    <property type="evidence" value="ECO:0007669"/>
    <property type="project" value="UniProtKB-KW"/>
</dbReference>
<sequence length="368" mass="42256">MVKKKDETWRMCIDYKQLNKNTTKDKFTIPLIEELIDELHGSVIFSKLDLILGYHQIRMWEDDIEKTAFKTHEGNYEFLVIPFGLTNAPSTFQSLMNEKNAFKWSLAAQQAFETLKLAMSQTPVLKFPNFNEPFIVETDASGIGIGAILRQGGHPITYTSQGGHSGVQATLKRIITYVFWKKMRKEVKMFVRNCNVCQIFKPELVPYPGLLQPLPIPNQIWTKISMDFVDSLPMSKGKSVIMVVVDRLSKMGHFIPLSHPYTAITVAQAFLDNIYKLYGLPKIITEVVNRSVECYLRYMCGDKPKEWANWIALVKYWSLVARETAIDLLKFHLQRAQNRMKMAADKRRRSTIVASSSAFSTIDIPIKM</sequence>
<dbReference type="InterPro" id="IPR043128">
    <property type="entry name" value="Rev_trsase/Diguanyl_cyclase"/>
</dbReference>
<keyword evidence="8" id="KW-0511">Multifunctional enzyme</keyword>
<dbReference type="CDD" id="cd01647">
    <property type="entry name" value="RT_LTR"/>
    <property type="match status" value="1"/>
</dbReference>
<evidence type="ECO:0000256" key="2">
    <source>
        <dbReference type="ARBA" id="ARBA00022679"/>
    </source>
</evidence>
<evidence type="ECO:0000256" key="1">
    <source>
        <dbReference type="ARBA" id="ARBA00022670"/>
    </source>
</evidence>
<evidence type="ECO:0000256" key="3">
    <source>
        <dbReference type="ARBA" id="ARBA00022695"/>
    </source>
</evidence>
<evidence type="ECO:0000256" key="5">
    <source>
        <dbReference type="ARBA" id="ARBA00022759"/>
    </source>
</evidence>
<dbReference type="InterPro" id="IPR043502">
    <property type="entry name" value="DNA/RNA_pol_sf"/>
</dbReference>
<dbReference type="PANTHER" id="PTHR37984">
    <property type="entry name" value="PROTEIN CBG26694"/>
    <property type="match status" value="1"/>
</dbReference>
<dbReference type="InterPro" id="IPR041577">
    <property type="entry name" value="RT_RNaseH_2"/>
</dbReference>
<dbReference type="AlphaFoldDB" id="A0A6L2LDG0"/>
<dbReference type="InterPro" id="IPR012337">
    <property type="entry name" value="RNaseH-like_sf"/>
</dbReference>
<dbReference type="EMBL" id="BKCJ010004126">
    <property type="protein sequence ID" value="GEU59179.1"/>
    <property type="molecule type" value="Genomic_DNA"/>
</dbReference>
<dbReference type="Pfam" id="PF17921">
    <property type="entry name" value="Integrase_H2C2"/>
    <property type="match status" value="1"/>
</dbReference>
<proteinExistence type="predicted"/>
<dbReference type="GO" id="GO:0003676">
    <property type="term" value="F:nucleic acid binding"/>
    <property type="evidence" value="ECO:0007669"/>
    <property type="project" value="InterPro"/>
</dbReference>
<feature type="domain" description="Integrase zinc-binding" evidence="11">
    <location>
        <begin position="162"/>
        <end position="202"/>
    </location>
</feature>
<dbReference type="GO" id="GO:0003964">
    <property type="term" value="F:RNA-directed DNA polymerase activity"/>
    <property type="evidence" value="ECO:0007669"/>
    <property type="project" value="UniProtKB-KW"/>
</dbReference>
<keyword evidence="4" id="KW-0540">Nuclease</keyword>
<dbReference type="Gene3D" id="3.30.70.270">
    <property type="match status" value="1"/>
</dbReference>
<dbReference type="InterPro" id="IPR050951">
    <property type="entry name" value="Retrovirus_Pol_polyprotein"/>
</dbReference>
<dbReference type="FunFam" id="3.10.10.10:FF:000007">
    <property type="entry name" value="Retrovirus-related Pol polyprotein from transposon 17.6-like Protein"/>
    <property type="match status" value="1"/>
</dbReference>
<evidence type="ECO:0000259" key="9">
    <source>
        <dbReference type="Pfam" id="PF00078"/>
    </source>
</evidence>
<keyword evidence="5" id="KW-0255">Endonuclease</keyword>
<evidence type="ECO:0000256" key="4">
    <source>
        <dbReference type="ARBA" id="ARBA00022722"/>
    </source>
</evidence>
<keyword evidence="2" id="KW-0808">Transferase</keyword>
<dbReference type="InterPro" id="IPR000477">
    <property type="entry name" value="RT_dom"/>
</dbReference>
<dbReference type="InterPro" id="IPR036397">
    <property type="entry name" value="RNaseH_sf"/>
</dbReference>
<dbReference type="PANTHER" id="PTHR37984:SF5">
    <property type="entry name" value="PROTEIN NYNRIN-LIKE"/>
    <property type="match status" value="1"/>
</dbReference>
<organism evidence="12">
    <name type="scientific">Tanacetum cinerariifolium</name>
    <name type="common">Dalmatian daisy</name>
    <name type="synonym">Chrysanthemum cinerariifolium</name>
    <dbReference type="NCBI Taxonomy" id="118510"/>
    <lineage>
        <taxon>Eukaryota</taxon>
        <taxon>Viridiplantae</taxon>
        <taxon>Streptophyta</taxon>
        <taxon>Embryophyta</taxon>
        <taxon>Tracheophyta</taxon>
        <taxon>Spermatophyta</taxon>
        <taxon>Magnoliopsida</taxon>
        <taxon>eudicotyledons</taxon>
        <taxon>Gunneridae</taxon>
        <taxon>Pentapetalae</taxon>
        <taxon>asterids</taxon>
        <taxon>campanulids</taxon>
        <taxon>Asterales</taxon>
        <taxon>Asteraceae</taxon>
        <taxon>Asteroideae</taxon>
        <taxon>Anthemideae</taxon>
        <taxon>Anthemidinae</taxon>
        <taxon>Tanacetum</taxon>
    </lineage>
</organism>
<keyword evidence="6" id="KW-0378">Hydrolase</keyword>
<name>A0A6L2LDG0_TANCI</name>
<dbReference type="SUPFAM" id="SSF53098">
    <property type="entry name" value="Ribonuclease H-like"/>
    <property type="match status" value="1"/>
</dbReference>
<gene>
    <name evidence="12" type="ORF">Tci_031157</name>
</gene>
<evidence type="ECO:0000313" key="12">
    <source>
        <dbReference type="EMBL" id="GEU59179.1"/>
    </source>
</evidence>
<dbReference type="InterPro" id="IPR041588">
    <property type="entry name" value="Integrase_H2C2"/>
</dbReference>
<dbReference type="SUPFAM" id="SSF56672">
    <property type="entry name" value="DNA/RNA polymerases"/>
    <property type="match status" value="1"/>
</dbReference>
<dbReference type="Gene3D" id="3.10.10.10">
    <property type="entry name" value="HIV Type 1 Reverse Transcriptase, subunit A, domain 1"/>
    <property type="match status" value="1"/>
</dbReference>
<accession>A0A6L2LDG0</accession>
<keyword evidence="3" id="KW-0548">Nucleotidyltransferase</keyword>
<dbReference type="Pfam" id="PF00078">
    <property type="entry name" value="RVT_1"/>
    <property type="match status" value="1"/>
</dbReference>